<feature type="region of interest" description="Disordered" evidence="1">
    <location>
        <begin position="168"/>
        <end position="205"/>
    </location>
</feature>
<feature type="compositionally biased region" description="Basic and acidic residues" evidence="1">
    <location>
        <begin position="64"/>
        <end position="81"/>
    </location>
</feature>
<dbReference type="AlphaFoldDB" id="A0AAD9F0I2"/>
<feature type="compositionally biased region" description="Basic and acidic residues" evidence="1">
    <location>
        <begin position="92"/>
        <end position="105"/>
    </location>
</feature>
<evidence type="ECO:0000313" key="2">
    <source>
        <dbReference type="EMBL" id="KAK1884764.1"/>
    </source>
</evidence>
<feature type="region of interest" description="Disordered" evidence="1">
    <location>
        <begin position="61"/>
        <end position="105"/>
    </location>
</feature>
<accession>A0AAD9F0I2</accession>
<comment type="caution">
    <text evidence="2">The sequence shown here is derived from an EMBL/GenBank/DDBJ whole genome shotgun (WGS) entry which is preliminary data.</text>
</comment>
<dbReference type="EMBL" id="JASDAP010000021">
    <property type="protein sequence ID" value="KAK1884764.1"/>
    <property type="molecule type" value="Genomic_DNA"/>
</dbReference>
<dbReference type="Proteomes" id="UP001228049">
    <property type="component" value="Unassembled WGS sequence"/>
</dbReference>
<keyword evidence="3" id="KW-1185">Reference proteome</keyword>
<organism evidence="2 3">
    <name type="scientific">Dissostichus eleginoides</name>
    <name type="common">Patagonian toothfish</name>
    <name type="synonym">Dissostichus amissus</name>
    <dbReference type="NCBI Taxonomy" id="100907"/>
    <lineage>
        <taxon>Eukaryota</taxon>
        <taxon>Metazoa</taxon>
        <taxon>Chordata</taxon>
        <taxon>Craniata</taxon>
        <taxon>Vertebrata</taxon>
        <taxon>Euteleostomi</taxon>
        <taxon>Actinopterygii</taxon>
        <taxon>Neopterygii</taxon>
        <taxon>Teleostei</taxon>
        <taxon>Neoteleostei</taxon>
        <taxon>Acanthomorphata</taxon>
        <taxon>Eupercaria</taxon>
        <taxon>Perciformes</taxon>
        <taxon>Notothenioidei</taxon>
        <taxon>Nototheniidae</taxon>
        <taxon>Dissostichus</taxon>
    </lineage>
</organism>
<sequence length="269" mass="29696">MGCCFSKELNHGLPCERSSLLHPPLHDGLSEGTDQVRQLAVAVAQHVCLDEEETCVADAVAQRKPAEDEERHPGLDNKVCREGAAVSGDITTRSKREPKAAGTHGEKEAIIITNIHSNRDTEPGMTQTARPSCGPAPYMEVRTRSPAEHKNLDNATVRAMWFKQLPEGQRPKPAKCRSAPARFPSRSANNVTESEVSDDPPLPVGAYEERSRIHLKLSSRRRKMRRSVSLKKGPGVSTAYVPSTLTTLNMTTTHKPKQLARHTWCTQLK</sequence>
<protein>
    <submittedName>
        <fullName evidence="2">Tyrosine-protein phosphatase 1</fullName>
    </submittedName>
</protein>
<evidence type="ECO:0000313" key="3">
    <source>
        <dbReference type="Proteomes" id="UP001228049"/>
    </source>
</evidence>
<gene>
    <name evidence="2" type="ORF">KUDE01_030962</name>
</gene>
<reference evidence="2" key="1">
    <citation type="submission" date="2023-04" db="EMBL/GenBank/DDBJ databases">
        <title>Chromosome-level genome of Chaenocephalus aceratus.</title>
        <authorList>
            <person name="Park H."/>
        </authorList>
    </citation>
    <scope>NUCLEOTIDE SEQUENCE</scope>
    <source>
        <strain evidence="2">DE</strain>
        <tissue evidence="2">Muscle</tissue>
    </source>
</reference>
<proteinExistence type="predicted"/>
<evidence type="ECO:0000256" key="1">
    <source>
        <dbReference type="SAM" id="MobiDB-lite"/>
    </source>
</evidence>
<name>A0AAD9F0I2_DISEL</name>